<dbReference type="GO" id="GO:0016491">
    <property type="term" value="F:oxidoreductase activity"/>
    <property type="evidence" value="ECO:0007669"/>
    <property type="project" value="InterPro"/>
</dbReference>
<evidence type="ECO:0000259" key="1">
    <source>
        <dbReference type="Pfam" id="PF01323"/>
    </source>
</evidence>
<evidence type="ECO:0000313" key="3">
    <source>
        <dbReference type="Proteomes" id="UP001161247"/>
    </source>
</evidence>
<dbReference type="InterPro" id="IPR001853">
    <property type="entry name" value="DSBA-like_thioredoxin_dom"/>
</dbReference>
<name>A0AAV1DPW2_OLDCO</name>
<dbReference type="Gene3D" id="3.40.30.10">
    <property type="entry name" value="Glutaredoxin"/>
    <property type="match status" value="1"/>
</dbReference>
<proteinExistence type="predicted"/>
<keyword evidence="3" id="KW-1185">Reference proteome</keyword>
<dbReference type="Pfam" id="PF01323">
    <property type="entry name" value="DSBA"/>
    <property type="match status" value="1"/>
</dbReference>
<dbReference type="CDD" id="cd03024">
    <property type="entry name" value="DsbA_FrnE"/>
    <property type="match status" value="1"/>
</dbReference>
<dbReference type="AlphaFoldDB" id="A0AAV1DPW2"/>
<accession>A0AAV1DPW2</accession>
<dbReference type="EMBL" id="OX459123">
    <property type="protein sequence ID" value="CAI9109896.1"/>
    <property type="molecule type" value="Genomic_DNA"/>
</dbReference>
<protein>
    <submittedName>
        <fullName evidence="2">OLC1v1009819C1</fullName>
    </submittedName>
</protein>
<reference evidence="2" key="1">
    <citation type="submission" date="2023-03" db="EMBL/GenBank/DDBJ databases">
        <authorList>
            <person name="Julca I."/>
        </authorList>
    </citation>
    <scope>NUCLEOTIDE SEQUENCE</scope>
</reference>
<dbReference type="SUPFAM" id="SSF52833">
    <property type="entry name" value="Thioredoxin-like"/>
    <property type="match status" value="1"/>
</dbReference>
<dbReference type="Proteomes" id="UP001161247">
    <property type="component" value="Chromosome 6"/>
</dbReference>
<dbReference type="PANTHER" id="PTHR13887">
    <property type="entry name" value="GLUTATHIONE S-TRANSFERASE KAPPA"/>
    <property type="match status" value="1"/>
</dbReference>
<sequence>MASSAGNSGKKLIQIDISSDSVCPWCFVGKKNLDKAIASTQDKYDFKLKWHPFFLDRSAPKEGVNKKEFFRKKFGSRYDQIVTRMTEVFKGLGLVYDLDGLTGSSWESHRLLWFAGQQGDDKQHKLAEALFNGYFVEGKFIGDKEFLVASAAKVGVEGAAEFLANPNNGAKEVEEDFQKFSSDISGVPHYLINGKYTLSGGQGSESFLRAFQIATGT</sequence>
<dbReference type="InterPro" id="IPR036249">
    <property type="entry name" value="Thioredoxin-like_sf"/>
</dbReference>
<organism evidence="2 3">
    <name type="scientific">Oldenlandia corymbosa var. corymbosa</name>
    <dbReference type="NCBI Taxonomy" id="529605"/>
    <lineage>
        <taxon>Eukaryota</taxon>
        <taxon>Viridiplantae</taxon>
        <taxon>Streptophyta</taxon>
        <taxon>Embryophyta</taxon>
        <taxon>Tracheophyta</taxon>
        <taxon>Spermatophyta</taxon>
        <taxon>Magnoliopsida</taxon>
        <taxon>eudicotyledons</taxon>
        <taxon>Gunneridae</taxon>
        <taxon>Pentapetalae</taxon>
        <taxon>asterids</taxon>
        <taxon>lamiids</taxon>
        <taxon>Gentianales</taxon>
        <taxon>Rubiaceae</taxon>
        <taxon>Rubioideae</taxon>
        <taxon>Spermacoceae</taxon>
        <taxon>Hedyotis-Oldenlandia complex</taxon>
        <taxon>Oldenlandia</taxon>
    </lineage>
</organism>
<gene>
    <name evidence="2" type="ORF">OLC1_LOCUS17676</name>
</gene>
<evidence type="ECO:0000313" key="2">
    <source>
        <dbReference type="EMBL" id="CAI9109896.1"/>
    </source>
</evidence>
<dbReference type="PANTHER" id="PTHR13887:SF41">
    <property type="entry name" value="THIOREDOXIN SUPERFAMILY PROTEIN"/>
    <property type="match status" value="1"/>
</dbReference>
<feature type="domain" description="DSBA-like thioredoxin" evidence="1">
    <location>
        <begin position="14"/>
        <end position="211"/>
    </location>
</feature>